<name>A0A316DHE2_9BACT</name>
<sequence length="64" mass="7334">MTKPTHLSKPMTRHQVAETLGICSKTLSRFFEKEGVKVEPRTLLKPKLVELIIKKYHGEEVVSD</sequence>
<reference evidence="1 2" key="1">
    <citation type="submission" date="2018-05" db="EMBL/GenBank/DDBJ databases">
        <title>Genomic Encyclopedia of Archaeal and Bacterial Type Strains, Phase II (KMG-II): from individual species to whole genera.</title>
        <authorList>
            <person name="Goeker M."/>
        </authorList>
    </citation>
    <scope>NUCLEOTIDE SEQUENCE [LARGE SCALE GENOMIC DNA]</scope>
    <source>
        <strain evidence="1 2">DSM 22214</strain>
    </source>
</reference>
<keyword evidence="2" id="KW-1185">Reference proteome</keyword>
<gene>
    <name evidence="1" type="ORF">LV89_04519</name>
</gene>
<protein>
    <submittedName>
        <fullName evidence="1">Uncharacterized protein</fullName>
    </submittedName>
</protein>
<comment type="caution">
    <text evidence="1">The sequence shown here is derived from an EMBL/GenBank/DDBJ whole genome shotgun (WGS) entry which is preliminary data.</text>
</comment>
<evidence type="ECO:0000313" key="2">
    <source>
        <dbReference type="Proteomes" id="UP000245489"/>
    </source>
</evidence>
<proteinExistence type="predicted"/>
<dbReference type="Proteomes" id="UP000245489">
    <property type="component" value="Unassembled WGS sequence"/>
</dbReference>
<dbReference type="OrthoDB" id="9906161at2"/>
<accession>A0A316DHE2</accession>
<organism evidence="1 2">
    <name type="scientific">Arcicella aurantiaca</name>
    <dbReference type="NCBI Taxonomy" id="591202"/>
    <lineage>
        <taxon>Bacteria</taxon>
        <taxon>Pseudomonadati</taxon>
        <taxon>Bacteroidota</taxon>
        <taxon>Cytophagia</taxon>
        <taxon>Cytophagales</taxon>
        <taxon>Flectobacillaceae</taxon>
        <taxon>Arcicella</taxon>
    </lineage>
</organism>
<dbReference type="RefSeq" id="WP_109745168.1">
    <property type="nucleotide sequence ID" value="NZ_QGGO01000038.1"/>
</dbReference>
<dbReference type="EMBL" id="QGGO01000038">
    <property type="protein sequence ID" value="PWK17068.1"/>
    <property type="molecule type" value="Genomic_DNA"/>
</dbReference>
<dbReference type="AlphaFoldDB" id="A0A316DHE2"/>
<evidence type="ECO:0000313" key="1">
    <source>
        <dbReference type="EMBL" id="PWK17068.1"/>
    </source>
</evidence>